<protein>
    <submittedName>
        <fullName evidence="9">ABC transporter permease</fullName>
    </submittedName>
</protein>
<sequence length="258" mass="26592">MVVRVPAAGGRAVLRGLVGVAFLLLLWETVVRAGMVPADYLPPPSIVFPQLVVMLADPGFLLAVVATMLSWAIALGLAVGIAVPAGLALAGVPWLKVASATVVEFLRPIPAVALVPLLVVSVGGGPTTKIALAVFAGLWPILFNTIYAFNEIEPLQVDTARVFGAGRLRVLTRVALPSVAPFVLTGVRLSAAIGLAVVISAEMLTGASGGIGKLIADAASGATRMDRVLAGVVVAGVLGYVINAGLERVHRRWFGWQA</sequence>
<evidence type="ECO:0000256" key="5">
    <source>
        <dbReference type="ARBA" id="ARBA00022989"/>
    </source>
</evidence>
<feature type="transmembrane region" description="Helical" evidence="7">
    <location>
        <begin position="193"/>
        <end position="216"/>
    </location>
</feature>
<dbReference type="Gene3D" id="1.10.3720.10">
    <property type="entry name" value="MetI-like"/>
    <property type="match status" value="1"/>
</dbReference>
<feature type="transmembrane region" description="Helical" evidence="7">
    <location>
        <begin position="228"/>
        <end position="246"/>
    </location>
</feature>
<proteinExistence type="inferred from homology"/>
<keyword evidence="5 7" id="KW-1133">Transmembrane helix</keyword>
<comment type="similarity">
    <text evidence="7">Belongs to the binding-protein-dependent transport system permease family.</text>
</comment>
<name>A0ABV6N7R6_9PSEU</name>
<dbReference type="EMBL" id="JBHLUD010000019">
    <property type="protein sequence ID" value="MFC0548643.1"/>
    <property type="molecule type" value="Genomic_DNA"/>
</dbReference>
<dbReference type="InterPro" id="IPR035906">
    <property type="entry name" value="MetI-like_sf"/>
</dbReference>
<keyword evidence="4 7" id="KW-0812">Transmembrane</keyword>
<evidence type="ECO:0000256" key="7">
    <source>
        <dbReference type="RuleBase" id="RU363032"/>
    </source>
</evidence>
<evidence type="ECO:0000259" key="8">
    <source>
        <dbReference type="PROSITE" id="PS50928"/>
    </source>
</evidence>
<comment type="caution">
    <text evidence="9">The sequence shown here is derived from an EMBL/GenBank/DDBJ whole genome shotgun (WGS) entry which is preliminary data.</text>
</comment>
<dbReference type="InterPro" id="IPR000515">
    <property type="entry name" value="MetI-like"/>
</dbReference>
<feature type="transmembrane region" description="Helical" evidence="7">
    <location>
        <begin position="12"/>
        <end position="35"/>
    </location>
</feature>
<evidence type="ECO:0000256" key="1">
    <source>
        <dbReference type="ARBA" id="ARBA00004651"/>
    </source>
</evidence>
<organism evidence="9 10">
    <name type="scientific">Kutzneria chonburiensis</name>
    <dbReference type="NCBI Taxonomy" id="1483604"/>
    <lineage>
        <taxon>Bacteria</taxon>
        <taxon>Bacillati</taxon>
        <taxon>Actinomycetota</taxon>
        <taxon>Actinomycetes</taxon>
        <taxon>Pseudonocardiales</taxon>
        <taxon>Pseudonocardiaceae</taxon>
        <taxon>Kutzneria</taxon>
    </lineage>
</organism>
<dbReference type="PANTHER" id="PTHR30151:SF0">
    <property type="entry name" value="ABC TRANSPORTER PERMEASE PROTEIN MJ0413-RELATED"/>
    <property type="match status" value="1"/>
</dbReference>
<dbReference type="PANTHER" id="PTHR30151">
    <property type="entry name" value="ALKANE SULFONATE ABC TRANSPORTER-RELATED, MEMBRANE SUBUNIT"/>
    <property type="match status" value="1"/>
</dbReference>
<evidence type="ECO:0000313" key="9">
    <source>
        <dbReference type="EMBL" id="MFC0548643.1"/>
    </source>
</evidence>
<dbReference type="RefSeq" id="WP_379794655.1">
    <property type="nucleotide sequence ID" value="NZ_JBHLUD010000019.1"/>
</dbReference>
<feature type="domain" description="ABC transmembrane type-1" evidence="8">
    <location>
        <begin position="64"/>
        <end position="246"/>
    </location>
</feature>
<feature type="transmembrane region" description="Helical" evidence="7">
    <location>
        <begin position="130"/>
        <end position="149"/>
    </location>
</feature>
<dbReference type="PROSITE" id="PS50928">
    <property type="entry name" value="ABC_TM1"/>
    <property type="match status" value="1"/>
</dbReference>
<feature type="transmembrane region" description="Helical" evidence="7">
    <location>
        <begin position="60"/>
        <end position="93"/>
    </location>
</feature>
<evidence type="ECO:0000256" key="4">
    <source>
        <dbReference type="ARBA" id="ARBA00022692"/>
    </source>
</evidence>
<evidence type="ECO:0000256" key="2">
    <source>
        <dbReference type="ARBA" id="ARBA00022448"/>
    </source>
</evidence>
<reference evidence="9 10" key="1">
    <citation type="submission" date="2024-09" db="EMBL/GenBank/DDBJ databases">
        <authorList>
            <person name="Sun Q."/>
            <person name="Mori K."/>
        </authorList>
    </citation>
    <scope>NUCLEOTIDE SEQUENCE [LARGE SCALE GENOMIC DNA]</scope>
    <source>
        <strain evidence="9 10">TBRC 1432</strain>
    </source>
</reference>
<evidence type="ECO:0000313" key="10">
    <source>
        <dbReference type="Proteomes" id="UP001589810"/>
    </source>
</evidence>
<gene>
    <name evidence="9" type="ORF">ACFFH7_44550</name>
</gene>
<evidence type="ECO:0000256" key="6">
    <source>
        <dbReference type="ARBA" id="ARBA00023136"/>
    </source>
</evidence>
<keyword evidence="6 7" id="KW-0472">Membrane</keyword>
<accession>A0ABV6N7R6</accession>
<keyword evidence="2 7" id="KW-0813">Transport</keyword>
<feature type="transmembrane region" description="Helical" evidence="7">
    <location>
        <begin position="105"/>
        <end position="124"/>
    </location>
</feature>
<comment type="subcellular location">
    <subcellularLocation>
        <location evidence="1 7">Cell membrane</location>
        <topology evidence="1 7">Multi-pass membrane protein</topology>
    </subcellularLocation>
</comment>
<dbReference type="Proteomes" id="UP001589810">
    <property type="component" value="Unassembled WGS sequence"/>
</dbReference>
<keyword evidence="10" id="KW-1185">Reference proteome</keyword>
<keyword evidence="3" id="KW-1003">Cell membrane</keyword>
<dbReference type="CDD" id="cd06261">
    <property type="entry name" value="TM_PBP2"/>
    <property type="match status" value="1"/>
</dbReference>
<dbReference type="Pfam" id="PF00528">
    <property type="entry name" value="BPD_transp_1"/>
    <property type="match status" value="1"/>
</dbReference>
<evidence type="ECO:0000256" key="3">
    <source>
        <dbReference type="ARBA" id="ARBA00022475"/>
    </source>
</evidence>
<dbReference type="SUPFAM" id="SSF161098">
    <property type="entry name" value="MetI-like"/>
    <property type="match status" value="1"/>
</dbReference>